<organism evidence="1 2">
    <name type="scientific">Winslowiella toletana</name>
    <dbReference type="NCBI Taxonomy" id="92490"/>
    <lineage>
        <taxon>Bacteria</taxon>
        <taxon>Pseudomonadati</taxon>
        <taxon>Pseudomonadota</taxon>
        <taxon>Gammaproteobacteria</taxon>
        <taxon>Enterobacterales</taxon>
        <taxon>Erwiniaceae</taxon>
        <taxon>Winslowiella</taxon>
    </lineage>
</organism>
<proteinExistence type="predicted"/>
<accession>A0ABS4P6J5</accession>
<gene>
    <name evidence="1" type="ORF">J2125_001441</name>
</gene>
<dbReference type="Pfam" id="PF00227">
    <property type="entry name" value="Proteasome"/>
    <property type="match status" value="1"/>
</dbReference>
<sequence length="234" mass="26240">MTYCVAMRLSSGMIFVSDTRTNAGVDHISSFRKLHVFQQDDERTLVLQSAGNLATTQSVLSLLRRDCGSAEKANLMSCSNMYDVALLVGDMLRDVLKRDGEEFSGTLLLGGQIKGEEPRLFQIYPQGNFIEASVDTPYFQIGESKYGKPIIDRVLRYDTPLDQAMQCALISMDSTLASNISVGLPLDVMFYHSDTFSDGEQYHITEQHPYYSQIRQLWSKGLLSVFSQLPPLQL</sequence>
<dbReference type="GO" id="GO:0000502">
    <property type="term" value="C:proteasome complex"/>
    <property type="evidence" value="ECO:0007669"/>
    <property type="project" value="UniProtKB-KW"/>
</dbReference>
<dbReference type="PIRSF" id="PIRSF009120">
    <property type="entry name" value="UCP009120_prtse"/>
    <property type="match status" value="1"/>
</dbReference>
<protein>
    <submittedName>
        <fullName evidence="1">Proteasome-type protease</fullName>
    </submittedName>
</protein>
<keyword evidence="2" id="KW-1185">Reference proteome</keyword>
<keyword evidence="1" id="KW-0378">Hydrolase</keyword>
<keyword evidence="1" id="KW-0645">Protease</keyword>
<name>A0ABS4P6J5_9GAMM</name>
<dbReference type="InterPro" id="IPR029055">
    <property type="entry name" value="Ntn_hydrolases_N"/>
</dbReference>
<comment type="caution">
    <text evidence="1">The sequence shown here is derived from an EMBL/GenBank/DDBJ whole genome shotgun (WGS) entry which is preliminary data.</text>
</comment>
<keyword evidence="1" id="KW-0647">Proteasome</keyword>
<dbReference type="GO" id="GO:0008233">
    <property type="term" value="F:peptidase activity"/>
    <property type="evidence" value="ECO:0007669"/>
    <property type="project" value="UniProtKB-KW"/>
</dbReference>
<evidence type="ECO:0000313" key="2">
    <source>
        <dbReference type="Proteomes" id="UP001195624"/>
    </source>
</evidence>
<evidence type="ECO:0000313" key="1">
    <source>
        <dbReference type="EMBL" id="MBP2168249.1"/>
    </source>
</evidence>
<dbReference type="InterPro" id="IPR016545">
    <property type="entry name" value="UCP009120_prtse"/>
</dbReference>
<dbReference type="Proteomes" id="UP001195624">
    <property type="component" value="Unassembled WGS sequence"/>
</dbReference>
<dbReference type="InterPro" id="IPR001353">
    <property type="entry name" value="Proteasome_sua/b"/>
</dbReference>
<reference evidence="2" key="2">
    <citation type="submission" date="2023-07" db="EMBL/GenBank/DDBJ databases">
        <title>Genome mining of underrepresented organisms for secondary metabolites.</title>
        <authorList>
            <person name="D'Agostino P.M."/>
        </authorList>
    </citation>
    <scope>NUCLEOTIDE SEQUENCE [LARGE SCALE GENOMIC DNA]</scope>
    <source>
        <strain evidence="2">WS4403</strain>
    </source>
</reference>
<dbReference type="EMBL" id="JAGGMQ010000001">
    <property type="protein sequence ID" value="MBP2168249.1"/>
    <property type="molecule type" value="Genomic_DNA"/>
</dbReference>
<dbReference type="CDD" id="cd03765">
    <property type="entry name" value="proteasome_beta_bacterial"/>
    <property type="match status" value="1"/>
</dbReference>
<dbReference type="GO" id="GO:0006508">
    <property type="term" value="P:proteolysis"/>
    <property type="evidence" value="ECO:0007669"/>
    <property type="project" value="UniProtKB-KW"/>
</dbReference>
<reference evidence="1 2" key="1">
    <citation type="submission" date="2021-03" db="EMBL/GenBank/DDBJ databases">
        <authorList>
            <person name="D'Agostino P."/>
            <person name="Huntemann M."/>
            <person name="Clum A."/>
            <person name="Spunde A."/>
            <person name="Palaniappan K."/>
            <person name="Ritter S."/>
            <person name="Mikhailova N."/>
            <person name="Chen I.-M."/>
            <person name="Stamatis D."/>
            <person name="Reddy T."/>
            <person name="O'Malley R."/>
            <person name="Daum C."/>
            <person name="Shapiro N."/>
            <person name="Ivanova N."/>
            <person name="Kyrpides N."/>
            <person name="Woyke T."/>
        </authorList>
    </citation>
    <scope>NUCLEOTIDE SEQUENCE [LARGE SCALE GENOMIC DNA]</scope>
    <source>
        <strain evidence="1 2">WS4403</strain>
    </source>
</reference>
<dbReference type="Gene3D" id="3.60.20.10">
    <property type="entry name" value="Glutamine Phosphoribosylpyrophosphate, subunit 1, domain 1"/>
    <property type="match status" value="1"/>
</dbReference>
<dbReference type="SUPFAM" id="SSF56235">
    <property type="entry name" value="N-terminal nucleophile aminohydrolases (Ntn hydrolases)"/>
    <property type="match status" value="1"/>
</dbReference>
<dbReference type="RefSeq" id="WP_026111703.1">
    <property type="nucleotide sequence ID" value="NZ_JAGGMQ010000001.1"/>
</dbReference>